<keyword evidence="4" id="KW-1185">Reference proteome</keyword>
<evidence type="ECO:0000256" key="1">
    <source>
        <dbReference type="SAM" id="SignalP"/>
    </source>
</evidence>
<dbReference type="PANTHER" id="PTHR47332:SF4">
    <property type="entry name" value="SET DOMAIN-CONTAINING PROTEIN 5"/>
    <property type="match status" value="1"/>
</dbReference>
<name>A0A3M7MBN7_9PLEO</name>
<accession>A0A3M7MBN7</accession>
<dbReference type="CDD" id="cd20071">
    <property type="entry name" value="SET_SMYD"/>
    <property type="match status" value="1"/>
</dbReference>
<dbReference type="Gene3D" id="2.170.270.10">
    <property type="entry name" value="SET domain"/>
    <property type="match status" value="1"/>
</dbReference>
<dbReference type="SUPFAM" id="SSF82199">
    <property type="entry name" value="SET domain"/>
    <property type="match status" value="1"/>
</dbReference>
<gene>
    <name evidence="3" type="ORF">GMOD_00009285</name>
</gene>
<proteinExistence type="predicted"/>
<dbReference type="EMBL" id="KE747828">
    <property type="protein sequence ID" value="RMZ71926.1"/>
    <property type="molecule type" value="Genomic_DNA"/>
</dbReference>
<dbReference type="SMART" id="SM00317">
    <property type="entry name" value="SET"/>
    <property type="match status" value="1"/>
</dbReference>
<evidence type="ECO:0000313" key="3">
    <source>
        <dbReference type="EMBL" id="RMZ71926.1"/>
    </source>
</evidence>
<dbReference type="OrthoDB" id="265717at2759"/>
<keyword evidence="1" id="KW-0732">Signal</keyword>
<dbReference type="Gene3D" id="1.25.40.10">
    <property type="entry name" value="Tetratricopeptide repeat domain"/>
    <property type="match status" value="1"/>
</dbReference>
<dbReference type="InterPro" id="IPR046341">
    <property type="entry name" value="SET_dom_sf"/>
</dbReference>
<organism evidence="3 4">
    <name type="scientific">Pyrenophora seminiperda CCB06</name>
    <dbReference type="NCBI Taxonomy" id="1302712"/>
    <lineage>
        <taxon>Eukaryota</taxon>
        <taxon>Fungi</taxon>
        <taxon>Dikarya</taxon>
        <taxon>Ascomycota</taxon>
        <taxon>Pezizomycotina</taxon>
        <taxon>Dothideomycetes</taxon>
        <taxon>Pleosporomycetidae</taxon>
        <taxon>Pleosporales</taxon>
        <taxon>Pleosporineae</taxon>
        <taxon>Pleosporaceae</taxon>
        <taxon>Pyrenophora</taxon>
    </lineage>
</organism>
<dbReference type="InterPro" id="IPR001214">
    <property type="entry name" value="SET_dom"/>
</dbReference>
<dbReference type="PANTHER" id="PTHR47332">
    <property type="entry name" value="SET DOMAIN-CONTAINING PROTEIN 5"/>
    <property type="match status" value="1"/>
</dbReference>
<dbReference type="AlphaFoldDB" id="A0A3M7MBN7"/>
<feature type="domain" description="SET" evidence="2">
    <location>
        <begin position="41"/>
        <end position="192"/>
    </location>
</feature>
<evidence type="ECO:0000313" key="4">
    <source>
        <dbReference type="Proteomes" id="UP000265663"/>
    </source>
</evidence>
<dbReference type="Proteomes" id="UP000265663">
    <property type="component" value="Unassembled WGS sequence"/>
</dbReference>
<dbReference type="InterPro" id="IPR011990">
    <property type="entry name" value="TPR-like_helical_dom_sf"/>
</dbReference>
<sequence>MLPYIVFILPLLPLSAVAHSPTCSAGPISSQLQQPICQGPPDVYVVETSQGKGLGVFATHDMEIGDIVMREAPILKIQFPPVAKGGAYPTEVVSRLVHDEFEALSPAEKDEVLSLTYYTKAGNTTEVDKVATIFRTNAYNTGDKVGLFPKIARINHSCRPNTGYSWSERLNKRVVFATRKIKAGEEFFVSYISLTMTQEDRQKHLDKYGFKCQCDACAQEHAARAASDKRRTTINNAFVKFEHRLIITPPESKAGKREALVNAQVSIQLAQLVQEEGLADYYAKTYRIVAITHGRTEDWQNAAIWANKAYEIRFMEDPDSSLTTEMEQLTSLYIANWENQLRNAAGASA</sequence>
<reference evidence="3 4" key="1">
    <citation type="journal article" date="2014" name="PLoS ONE">
        <title>De novo Genome Assembly of the Fungal Plant Pathogen Pyrenophora semeniperda.</title>
        <authorList>
            <person name="Soliai M.M."/>
            <person name="Meyer S.E."/>
            <person name="Udall J.A."/>
            <person name="Elzinga D.E."/>
            <person name="Hermansen R.A."/>
            <person name="Bodily P.M."/>
            <person name="Hart A.A."/>
            <person name="Coleman C.E."/>
        </authorList>
    </citation>
    <scope>NUCLEOTIDE SEQUENCE [LARGE SCALE GENOMIC DNA]</scope>
    <source>
        <strain evidence="3 4">CCB06</strain>
        <tissue evidence="3">Mycelium</tissue>
    </source>
</reference>
<feature type="chain" id="PRO_5018260495" evidence="1">
    <location>
        <begin position="19"/>
        <end position="349"/>
    </location>
</feature>
<dbReference type="PROSITE" id="PS50280">
    <property type="entry name" value="SET"/>
    <property type="match status" value="1"/>
</dbReference>
<evidence type="ECO:0000259" key="2">
    <source>
        <dbReference type="PROSITE" id="PS50280"/>
    </source>
</evidence>
<dbReference type="Pfam" id="PF00856">
    <property type="entry name" value="SET"/>
    <property type="match status" value="1"/>
</dbReference>
<dbReference type="InterPro" id="IPR053185">
    <property type="entry name" value="SET_domain_protein"/>
</dbReference>
<feature type="signal peptide" evidence="1">
    <location>
        <begin position="1"/>
        <end position="18"/>
    </location>
</feature>
<protein>
    <submittedName>
        <fullName evidence="3">SET domain-containing 5</fullName>
    </submittedName>
</protein>